<organism evidence="1 2">
    <name type="scientific">Paramecium primaurelia</name>
    <dbReference type="NCBI Taxonomy" id="5886"/>
    <lineage>
        <taxon>Eukaryota</taxon>
        <taxon>Sar</taxon>
        <taxon>Alveolata</taxon>
        <taxon>Ciliophora</taxon>
        <taxon>Intramacronucleata</taxon>
        <taxon>Oligohymenophorea</taxon>
        <taxon>Peniculida</taxon>
        <taxon>Parameciidae</taxon>
        <taxon>Paramecium</taxon>
    </lineage>
</organism>
<evidence type="ECO:0000313" key="2">
    <source>
        <dbReference type="Proteomes" id="UP000688137"/>
    </source>
</evidence>
<dbReference type="Proteomes" id="UP000688137">
    <property type="component" value="Unassembled WGS sequence"/>
</dbReference>
<accession>A0A8S1KKI4</accession>
<comment type="caution">
    <text evidence="1">The sequence shown here is derived from an EMBL/GenBank/DDBJ whole genome shotgun (WGS) entry which is preliminary data.</text>
</comment>
<gene>
    <name evidence="1" type="ORF">PPRIM_AZ9-3.1.T0220150</name>
</gene>
<dbReference type="OMA" id="CKSEFIQ"/>
<sequence length="267" mass="30364">MNMNQTKLDCYNKTQAAGSGSKAGNTFISGTLMSNWHEEAQLKEDTGFGRAPIPQHIKKKHADLMLKPPEEIPLYKESINQLDTTTRLFGKIQPDIPKPASQNVGGTVNRADLIPKVGKKAQLIEQQYLQQIQTELDSREADSFSQTQQRYFETTCKSEFIQKPIENNTIGRRVMRTQNGTAIDADKKDVDLLSDMGFYQKPQLSSDQQLASILPQESYLTAKPITFYSEKQGQGIIYQSKPINEVRPFHKTDEFVKKFHHFTHVKN</sequence>
<reference evidence="1" key="1">
    <citation type="submission" date="2021-01" db="EMBL/GenBank/DDBJ databases">
        <authorList>
            <consortium name="Genoscope - CEA"/>
            <person name="William W."/>
        </authorList>
    </citation>
    <scope>NUCLEOTIDE SEQUENCE</scope>
</reference>
<dbReference type="AlphaFoldDB" id="A0A8S1KKI4"/>
<evidence type="ECO:0000313" key="1">
    <source>
        <dbReference type="EMBL" id="CAD8054673.1"/>
    </source>
</evidence>
<name>A0A8S1KKI4_PARPR</name>
<protein>
    <submittedName>
        <fullName evidence="1">Uncharacterized protein</fullName>
    </submittedName>
</protein>
<proteinExistence type="predicted"/>
<dbReference type="EMBL" id="CAJJDM010000020">
    <property type="protein sequence ID" value="CAD8054673.1"/>
    <property type="molecule type" value="Genomic_DNA"/>
</dbReference>
<keyword evidence="2" id="KW-1185">Reference proteome</keyword>